<dbReference type="GO" id="GO:0003984">
    <property type="term" value="F:acetolactate synthase activity"/>
    <property type="evidence" value="ECO:0007669"/>
    <property type="project" value="UniProtKB-UniRule"/>
</dbReference>
<dbReference type="GO" id="GO:0009097">
    <property type="term" value="P:isoleucine biosynthetic process"/>
    <property type="evidence" value="ECO:0007669"/>
    <property type="project" value="UniProtKB-UniRule"/>
</dbReference>
<evidence type="ECO:0000259" key="8">
    <source>
        <dbReference type="PROSITE" id="PS51671"/>
    </source>
</evidence>
<keyword evidence="4 6" id="KW-0028">Amino-acid biosynthesis</keyword>
<dbReference type="FunFam" id="3.30.70.1150:FF:000001">
    <property type="entry name" value="Acetolactate synthase small subunit"/>
    <property type="match status" value="1"/>
</dbReference>
<gene>
    <name evidence="9" type="ORF">GBAR_LOCUS15922</name>
</gene>
<keyword evidence="10" id="KW-1185">Reference proteome</keyword>
<dbReference type="InterPro" id="IPR027271">
    <property type="entry name" value="Acetolactate_synth/TF_NikR_C"/>
</dbReference>
<dbReference type="InterPro" id="IPR019455">
    <property type="entry name" value="Acetolactate_synth_ssu_C"/>
</dbReference>
<keyword evidence="6" id="KW-0808">Transferase</keyword>
<dbReference type="InterPro" id="IPR054480">
    <property type="entry name" value="AHAS_small-like_ACT"/>
</dbReference>
<feature type="domain" description="ACT" evidence="8">
    <location>
        <begin position="1"/>
        <end position="57"/>
    </location>
</feature>
<dbReference type="Pfam" id="PF10369">
    <property type="entry name" value="ALS_ss_C"/>
    <property type="match status" value="1"/>
</dbReference>
<evidence type="ECO:0000256" key="3">
    <source>
        <dbReference type="ARBA" id="ARBA00006341"/>
    </source>
</evidence>
<comment type="subunit">
    <text evidence="6">Dimer of large and small chains.</text>
</comment>
<reference evidence="9" key="1">
    <citation type="submission" date="2023-03" db="EMBL/GenBank/DDBJ databases">
        <authorList>
            <person name="Steffen K."/>
            <person name="Cardenas P."/>
        </authorList>
    </citation>
    <scope>NUCLEOTIDE SEQUENCE</scope>
</reference>
<evidence type="ECO:0000256" key="5">
    <source>
        <dbReference type="ARBA" id="ARBA00023304"/>
    </source>
</evidence>
<proteinExistence type="inferred from homology"/>
<dbReference type="PANTHER" id="PTHR30239">
    <property type="entry name" value="ACETOLACTATE SYNTHASE SMALL SUBUNIT"/>
    <property type="match status" value="1"/>
</dbReference>
<dbReference type="PANTHER" id="PTHR30239:SF0">
    <property type="entry name" value="ACETOLACTATE SYNTHASE SMALL SUBUNIT 1, CHLOROPLASTIC"/>
    <property type="match status" value="1"/>
</dbReference>
<dbReference type="InterPro" id="IPR004789">
    <property type="entry name" value="Acetalactate_synth_ssu"/>
</dbReference>
<comment type="similarity">
    <text evidence="3 6">Belongs to the acetolactate synthase small subunit family.</text>
</comment>
<evidence type="ECO:0000313" key="9">
    <source>
        <dbReference type="EMBL" id="CAI8027951.1"/>
    </source>
</evidence>
<feature type="compositionally biased region" description="Gly residues" evidence="7">
    <location>
        <begin position="139"/>
        <end position="148"/>
    </location>
</feature>
<evidence type="ECO:0000256" key="1">
    <source>
        <dbReference type="ARBA" id="ARBA00004974"/>
    </source>
</evidence>
<dbReference type="EMBL" id="CASHTH010002311">
    <property type="protein sequence ID" value="CAI8027951.1"/>
    <property type="molecule type" value="Genomic_DNA"/>
</dbReference>
<dbReference type="PROSITE" id="PS51671">
    <property type="entry name" value="ACT"/>
    <property type="match status" value="1"/>
</dbReference>
<dbReference type="InterPro" id="IPR002912">
    <property type="entry name" value="ACT_dom"/>
</dbReference>
<dbReference type="NCBIfam" id="TIGR00119">
    <property type="entry name" value="acolac_sm"/>
    <property type="match status" value="1"/>
</dbReference>
<evidence type="ECO:0000256" key="6">
    <source>
        <dbReference type="RuleBase" id="RU368092"/>
    </source>
</evidence>
<comment type="pathway">
    <text evidence="2 6">Amino-acid biosynthesis; L-valine biosynthesis; L-valine from pyruvate: step 1/4.</text>
</comment>
<dbReference type="Proteomes" id="UP001174909">
    <property type="component" value="Unassembled WGS sequence"/>
</dbReference>
<dbReference type="GO" id="GO:1990610">
    <property type="term" value="F:acetolactate synthase regulator activity"/>
    <property type="evidence" value="ECO:0007669"/>
    <property type="project" value="UniProtKB-UniRule"/>
</dbReference>
<comment type="function">
    <text evidence="6">Catalyzes the conversion of 2 pyruvate molecules into acetolactate in the first common step of the biosynthetic pathway of the branched-amino acids such as leucine, isoleucine, and valine.</text>
</comment>
<name>A0AA35SG26_GEOBA</name>
<dbReference type="Pfam" id="PF22629">
    <property type="entry name" value="ACT_AHAS_ss"/>
    <property type="match status" value="1"/>
</dbReference>
<dbReference type="SUPFAM" id="SSF55021">
    <property type="entry name" value="ACT-like"/>
    <property type="match status" value="2"/>
</dbReference>
<protein>
    <recommendedName>
        <fullName evidence="6">Acetolactate synthase small subunit</fullName>
        <shortName evidence="6">AHAS</shortName>
        <shortName evidence="6">ALS</shortName>
        <ecNumber evidence="6">2.2.1.6</ecNumber>
    </recommendedName>
    <alternativeName>
        <fullName evidence="6">Acetohydroxy-acid synthase small subunit</fullName>
    </alternativeName>
</protein>
<dbReference type="Gene3D" id="3.30.70.260">
    <property type="match status" value="1"/>
</dbReference>
<dbReference type="InterPro" id="IPR039557">
    <property type="entry name" value="AHAS_ACT"/>
</dbReference>
<comment type="caution">
    <text evidence="9">The sequence shown here is derived from an EMBL/GenBank/DDBJ whole genome shotgun (WGS) entry which is preliminary data.</text>
</comment>
<comment type="pathway">
    <text evidence="1 6">Amino-acid biosynthesis; L-isoleucine biosynthesis; L-isoleucine from 2-oxobutanoate: step 1/4.</text>
</comment>
<sequence>MFRRRGFNISSLAVGNSEIPNLSRMTFVVEGDSRTVEQVTKHLHKLIDVIRVSDISDDNAVARELALMRIHTTSQTRSDVMQIVDLFRANVIDVANDSLIVEVVGDEEKVDALQNLLAPYGVMEVMRTGIVAMTRGMNANGGGSGRNGGSSRRPTFNESGSV</sequence>
<organism evidence="9 10">
    <name type="scientific">Geodia barretti</name>
    <name type="common">Barrett's horny sponge</name>
    <dbReference type="NCBI Taxonomy" id="519541"/>
    <lineage>
        <taxon>Eukaryota</taxon>
        <taxon>Metazoa</taxon>
        <taxon>Porifera</taxon>
        <taxon>Demospongiae</taxon>
        <taxon>Heteroscleromorpha</taxon>
        <taxon>Tetractinellida</taxon>
        <taxon>Astrophorina</taxon>
        <taxon>Geodiidae</taxon>
        <taxon>Geodia</taxon>
    </lineage>
</organism>
<evidence type="ECO:0000256" key="2">
    <source>
        <dbReference type="ARBA" id="ARBA00005025"/>
    </source>
</evidence>
<dbReference type="GO" id="GO:0009099">
    <property type="term" value="P:L-valine biosynthetic process"/>
    <property type="evidence" value="ECO:0007669"/>
    <property type="project" value="UniProtKB-UniRule"/>
</dbReference>
<feature type="region of interest" description="Disordered" evidence="7">
    <location>
        <begin position="137"/>
        <end position="162"/>
    </location>
</feature>
<dbReference type="GO" id="GO:0005829">
    <property type="term" value="C:cytosol"/>
    <property type="evidence" value="ECO:0007669"/>
    <property type="project" value="TreeGrafter"/>
</dbReference>
<dbReference type="AlphaFoldDB" id="A0AA35SG26"/>
<comment type="catalytic activity">
    <reaction evidence="6">
        <text>2 pyruvate + H(+) = (2S)-2-acetolactate + CO2</text>
        <dbReference type="Rhea" id="RHEA:25249"/>
        <dbReference type="ChEBI" id="CHEBI:15361"/>
        <dbReference type="ChEBI" id="CHEBI:15378"/>
        <dbReference type="ChEBI" id="CHEBI:16526"/>
        <dbReference type="ChEBI" id="CHEBI:58476"/>
        <dbReference type="EC" id="2.2.1.6"/>
    </reaction>
</comment>
<evidence type="ECO:0000256" key="4">
    <source>
        <dbReference type="ARBA" id="ARBA00022605"/>
    </source>
</evidence>
<evidence type="ECO:0000256" key="7">
    <source>
        <dbReference type="SAM" id="MobiDB-lite"/>
    </source>
</evidence>
<evidence type="ECO:0000313" key="10">
    <source>
        <dbReference type="Proteomes" id="UP001174909"/>
    </source>
</evidence>
<dbReference type="EC" id="2.2.1.6" evidence="6"/>
<dbReference type="InterPro" id="IPR045865">
    <property type="entry name" value="ACT-like_dom_sf"/>
</dbReference>
<dbReference type="NCBIfam" id="NF008864">
    <property type="entry name" value="PRK11895.1"/>
    <property type="match status" value="1"/>
</dbReference>
<accession>A0AA35SG26</accession>
<dbReference type="Gene3D" id="3.30.70.1150">
    <property type="entry name" value="ACT-like. Chain A, domain 2"/>
    <property type="match status" value="1"/>
</dbReference>
<keyword evidence="5 6" id="KW-0100">Branched-chain amino acid biosynthesis</keyword>
<dbReference type="CDD" id="cd04878">
    <property type="entry name" value="ACT_AHAS"/>
    <property type="match status" value="1"/>
</dbReference>